<dbReference type="PROSITE" id="PS50015">
    <property type="entry name" value="SAP_B"/>
    <property type="match status" value="2"/>
</dbReference>
<dbReference type="InterPro" id="IPR008373">
    <property type="entry name" value="Saposin"/>
</dbReference>
<keyword evidence="1" id="KW-1015">Disulfide bond</keyword>
<dbReference type="InterPro" id="IPR008138">
    <property type="entry name" value="SapB_2"/>
</dbReference>
<feature type="domain" description="Saposin B-type" evidence="4">
    <location>
        <begin position="149"/>
        <end position="230"/>
    </location>
</feature>
<dbReference type="Pfam" id="PF03489">
    <property type="entry name" value="SapB_2"/>
    <property type="match status" value="1"/>
</dbReference>
<keyword evidence="6" id="KW-1185">Reference proteome</keyword>
<organism evidence="5 6">
    <name type="scientific">Phoxinus phoxinus</name>
    <name type="common">Eurasian minnow</name>
    <dbReference type="NCBI Taxonomy" id="58324"/>
    <lineage>
        <taxon>Eukaryota</taxon>
        <taxon>Metazoa</taxon>
        <taxon>Chordata</taxon>
        <taxon>Craniata</taxon>
        <taxon>Vertebrata</taxon>
        <taxon>Euteleostomi</taxon>
        <taxon>Actinopterygii</taxon>
        <taxon>Neopterygii</taxon>
        <taxon>Teleostei</taxon>
        <taxon>Ostariophysi</taxon>
        <taxon>Cypriniformes</taxon>
        <taxon>Leuciscidae</taxon>
        <taxon>Phoxininae</taxon>
        <taxon>Phoxinus</taxon>
    </lineage>
</organism>
<keyword evidence="3" id="KW-0732">Signal</keyword>
<dbReference type="GO" id="GO:0006665">
    <property type="term" value="P:sphingolipid metabolic process"/>
    <property type="evidence" value="ECO:0007669"/>
    <property type="project" value="InterPro"/>
</dbReference>
<dbReference type="PRINTS" id="PR01797">
    <property type="entry name" value="SAPOSIN"/>
</dbReference>
<evidence type="ECO:0000256" key="3">
    <source>
        <dbReference type="SAM" id="SignalP"/>
    </source>
</evidence>
<evidence type="ECO:0000313" key="5">
    <source>
        <dbReference type="EMBL" id="KAK7174003.1"/>
    </source>
</evidence>
<dbReference type="InterPro" id="IPR008139">
    <property type="entry name" value="SaposinB_dom"/>
</dbReference>
<sequence>MQFAFLTFFLFTSTLSSGRARNVDLRSTEPQTSSLSTMNNMCSDCNKIVQLLTEMLSNPDTQHLIENALDKFCSEHRVLPLCMDGARTYVHLVIKYFSAFANQNGDMCSMLGLCGVPSERQSSELVVGLNEHGLLDAKPSRGTSQEVHVNPVCTFCLFFIKTLESMLPTERTADVIEKLLEKICDHMPEHYKEKCDAFIETYGKQLINLLLSSLSPHAICAALGLCLFPDTPLTLSTDCDSCKILAALSRFHLGHNATEIQLQKICHLHPDAIPQCEGFVKLHGHRLLKSDGKQTFIGECQEDYLCRGHK</sequence>
<dbReference type="GO" id="GO:0005764">
    <property type="term" value="C:lysosome"/>
    <property type="evidence" value="ECO:0007669"/>
    <property type="project" value="InterPro"/>
</dbReference>
<feature type="signal peptide" evidence="3">
    <location>
        <begin position="1"/>
        <end position="20"/>
    </location>
</feature>
<keyword evidence="2" id="KW-0325">Glycoprotein</keyword>
<dbReference type="GO" id="GO:0016020">
    <property type="term" value="C:membrane"/>
    <property type="evidence" value="ECO:0007669"/>
    <property type="project" value="GOC"/>
</dbReference>
<dbReference type="Pfam" id="PF05184">
    <property type="entry name" value="SapB_1"/>
    <property type="match status" value="2"/>
</dbReference>
<dbReference type="AlphaFoldDB" id="A0AAN9DHR3"/>
<name>A0AAN9DHR3_9TELE</name>
<dbReference type="PANTHER" id="PTHR11480:SF99">
    <property type="entry name" value="SURFACTANT PROTEIN BB"/>
    <property type="match status" value="1"/>
</dbReference>
<feature type="domain" description="Saposin B-type" evidence="4">
    <location>
        <begin position="38"/>
        <end position="118"/>
    </location>
</feature>
<feature type="chain" id="PRO_5042911147" description="Saposin B-type domain-containing protein" evidence="3">
    <location>
        <begin position="21"/>
        <end position="310"/>
    </location>
</feature>
<dbReference type="Gene3D" id="1.10.225.10">
    <property type="entry name" value="Saposin-like"/>
    <property type="match status" value="2"/>
</dbReference>
<gene>
    <name evidence="5" type="ORF">R3I93_003739</name>
</gene>
<evidence type="ECO:0000256" key="2">
    <source>
        <dbReference type="ARBA" id="ARBA00023180"/>
    </source>
</evidence>
<reference evidence="5 6" key="1">
    <citation type="submission" date="2024-02" db="EMBL/GenBank/DDBJ databases">
        <title>Chromosome-level genome assembly of the Eurasian Minnow (Phoxinus phoxinus).</title>
        <authorList>
            <person name="Oriowo T.O."/>
            <person name="Martin S."/>
            <person name="Stange M."/>
            <person name="Chrysostomakis Y."/>
            <person name="Brown T."/>
            <person name="Winkler S."/>
            <person name="Kukowka S."/>
            <person name="Myers E.W."/>
            <person name="Bohne A."/>
        </authorList>
    </citation>
    <scope>NUCLEOTIDE SEQUENCE [LARGE SCALE GENOMIC DNA]</scope>
    <source>
        <strain evidence="5">ZFMK-TIS-60720</strain>
        <tissue evidence="5">Whole Organism</tissue>
    </source>
</reference>
<dbReference type="EMBL" id="JAYKXH010000003">
    <property type="protein sequence ID" value="KAK7174003.1"/>
    <property type="molecule type" value="Genomic_DNA"/>
</dbReference>
<evidence type="ECO:0000259" key="4">
    <source>
        <dbReference type="PROSITE" id="PS50015"/>
    </source>
</evidence>
<dbReference type="SUPFAM" id="SSF47862">
    <property type="entry name" value="Saposin"/>
    <property type="match status" value="2"/>
</dbReference>
<dbReference type="SMART" id="SM00741">
    <property type="entry name" value="SapB"/>
    <property type="match status" value="2"/>
</dbReference>
<evidence type="ECO:0000256" key="1">
    <source>
        <dbReference type="ARBA" id="ARBA00023157"/>
    </source>
</evidence>
<evidence type="ECO:0000313" key="6">
    <source>
        <dbReference type="Proteomes" id="UP001364617"/>
    </source>
</evidence>
<proteinExistence type="predicted"/>
<dbReference type="PANTHER" id="PTHR11480">
    <property type="entry name" value="SAPOSIN-RELATED"/>
    <property type="match status" value="1"/>
</dbReference>
<accession>A0AAN9DHR3</accession>
<dbReference type="InterPro" id="IPR051428">
    <property type="entry name" value="Sphingo_Act-Surfact_Prot"/>
</dbReference>
<dbReference type="Proteomes" id="UP001364617">
    <property type="component" value="Unassembled WGS sequence"/>
</dbReference>
<protein>
    <recommendedName>
        <fullName evidence="4">Saposin B-type domain-containing protein</fullName>
    </recommendedName>
</protein>
<comment type="caution">
    <text evidence="5">The sequence shown here is derived from an EMBL/GenBank/DDBJ whole genome shotgun (WGS) entry which is preliminary data.</text>
</comment>
<dbReference type="InterPro" id="IPR011001">
    <property type="entry name" value="Saposin-like"/>
</dbReference>
<dbReference type="InterPro" id="IPR007856">
    <property type="entry name" value="SapB_1"/>
</dbReference>